<gene>
    <name evidence="1" type="ORF">CLOSTASPAR_05034</name>
</gene>
<reference evidence="1 2" key="1">
    <citation type="submission" date="2009-02" db="EMBL/GenBank/DDBJ databases">
        <title>Draft genome sequence of Clostridium asparagiforme (DSM 15981).</title>
        <authorList>
            <person name="Sudarsanam P."/>
            <person name="Ley R."/>
            <person name="Guruge J."/>
            <person name="Turnbaugh P.J."/>
            <person name="Mahowald M."/>
            <person name="Liep D."/>
            <person name="Gordon J."/>
        </authorList>
    </citation>
    <scope>NUCLEOTIDE SEQUENCE [LARGE SCALE GENOMIC DNA]</scope>
    <source>
        <strain evidence="1 2">DSM 15981</strain>
    </source>
</reference>
<name>C0D6Y7_9FIRM</name>
<evidence type="ECO:0000313" key="2">
    <source>
        <dbReference type="Proteomes" id="UP000004756"/>
    </source>
</evidence>
<proteinExistence type="predicted"/>
<sequence length="161" mass="18651">MKYQKKPVVIEAFQYDGDLKGTDGKYYVPGWAVEAYEKGIMHYGALKLDDPPCELFIDTLEGTHHVSVGDYVIKGIKGELYPCKPDIFEDSYEPVNRHFPARRKESMDKSKDKFLTFCNECGWEEKTIGLPYHFCPKCGHVNIGFIHLKNVRDDKTKRMHK</sequence>
<accession>C0D6Y7</accession>
<dbReference type="HOGENOM" id="CLU_1640807_0_0_9"/>
<organism evidence="1 2">
    <name type="scientific">[Clostridium] asparagiforme DSM 15981</name>
    <dbReference type="NCBI Taxonomy" id="518636"/>
    <lineage>
        <taxon>Bacteria</taxon>
        <taxon>Bacillati</taxon>
        <taxon>Bacillota</taxon>
        <taxon>Clostridia</taxon>
        <taxon>Lachnospirales</taxon>
        <taxon>Lachnospiraceae</taxon>
        <taxon>Enterocloster</taxon>
    </lineage>
</organism>
<dbReference type="EMBL" id="ACCJ01000414">
    <property type="protein sequence ID" value="EEG52926.1"/>
    <property type="molecule type" value="Genomic_DNA"/>
</dbReference>
<keyword evidence="2" id="KW-1185">Reference proteome</keyword>
<comment type="caution">
    <text evidence="1">The sequence shown here is derived from an EMBL/GenBank/DDBJ whole genome shotgun (WGS) entry which is preliminary data.</text>
</comment>
<dbReference type="AlphaFoldDB" id="C0D6Y7"/>
<protein>
    <submittedName>
        <fullName evidence="1">Uncharacterized protein</fullName>
    </submittedName>
</protein>
<dbReference type="Proteomes" id="UP000004756">
    <property type="component" value="Unassembled WGS sequence"/>
</dbReference>
<evidence type="ECO:0000313" key="1">
    <source>
        <dbReference type="EMBL" id="EEG52926.1"/>
    </source>
</evidence>